<keyword evidence="1" id="KW-0813">Transport</keyword>
<keyword evidence="3 6" id="KW-0479">Metal-binding</keyword>
<evidence type="ECO:0000256" key="4">
    <source>
        <dbReference type="ARBA" id="ARBA00022982"/>
    </source>
</evidence>
<evidence type="ECO:0000256" key="3">
    <source>
        <dbReference type="ARBA" id="ARBA00022723"/>
    </source>
</evidence>
<reference evidence="8 9" key="1">
    <citation type="submission" date="2016-10" db="EMBL/GenBank/DDBJ databases">
        <authorList>
            <person name="de Groot N.N."/>
        </authorList>
    </citation>
    <scope>NUCLEOTIDE SEQUENCE [LARGE SCALE GENOMIC DNA]</scope>
    <source>
        <strain evidence="8 9">DSM 8512</strain>
    </source>
</reference>
<evidence type="ECO:0000256" key="6">
    <source>
        <dbReference type="PROSITE-ProRule" id="PRU00433"/>
    </source>
</evidence>
<protein>
    <submittedName>
        <fullName evidence="8">Cytochrome c</fullName>
    </submittedName>
</protein>
<dbReference type="GO" id="GO:0020037">
    <property type="term" value="F:heme binding"/>
    <property type="evidence" value="ECO:0007669"/>
    <property type="project" value="InterPro"/>
</dbReference>
<accession>A0A1H8MX65</accession>
<sequence>MPPPETFARIFEPCAHCHQVGEGARATSGPQLTGIVGKPVASTDYPYSQAMRDSGLTWDEATLRDFLADPYGVVPGSRMRFEGLADEDIGPMIEFLKNPAPDTNG</sequence>
<dbReference type="SUPFAM" id="SSF46626">
    <property type="entry name" value="Cytochrome c"/>
    <property type="match status" value="1"/>
</dbReference>
<evidence type="ECO:0000313" key="8">
    <source>
        <dbReference type="EMBL" id="SEO21836.1"/>
    </source>
</evidence>
<dbReference type="RefSeq" id="WP_170851946.1">
    <property type="nucleotide sequence ID" value="NZ_CP067124.1"/>
</dbReference>
<dbReference type="Gene3D" id="1.10.760.10">
    <property type="entry name" value="Cytochrome c-like domain"/>
    <property type="match status" value="1"/>
</dbReference>
<evidence type="ECO:0000256" key="5">
    <source>
        <dbReference type="ARBA" id="ARBA00023004"/>
    </source>
</evidence>
<evidence type="ECO:0000259" key="7">
    <source>
        <dbReference type="PROSITE" id="PS51007"/>
    </source>
</evidence>
<dbReference type="InterPro" id="IPR036909">
    <property type="entry name" value="Cyt_c-like_dom_sf"/>
</dbReference>
<evidence type="ECO:0000256" key="2">
    <source>
        <dbReference type="ARBA" id="ARBA00022617"/>
    </source>
</evidence>
<dbReference type="PROSITE" id="PS51007">
    <property type="entry name" value="CYTC"/>
    <property type="match status" value="1"/>
</dbReference>
<dbReference type="Pfam" id="PF00034">
    <property type="entry name" value="Cytochrom_C"/>
    <property type="match status" value="1"/>
</dbReference>
<organism evidence="8 9">
    <name type="scientific">Paracoccus alcaliphilus</name>
    <dbReference type="NCBI Taxonomy" id="34002"/>
    <lineage>
        <taxon>Bacteria</taxon>
        <taxon>Pseudomonadati</taxon>
        <taxon>Pseudomonadota</taxon>
        <taxon>Alphaproteobacteria</taxon>
        <taxon>Rhodobacterales</taxon>
        <taxon>Paracoccaceae</taxon>
        <taxon>Paracoccus</taxon>
    </lineage>
</organism>
<keyword evidence="2 6" id="KW-0349">Heme</keyword>
<dbReference type="PANTHER" id="PTHR11961">
    <property type="entry name" value="CYTOCHROME C"/>
    <property type="match status" value="1"/>
</dbReference>
<feature type="domain" description="Cytochrome c" evidence="7">
    <location>
        <begin position="1"/>
        <end position="100"/>
    </location>
</feature>
<dbReference type="EMBL" id="FODE01000047">
    <property type="protein sequence ID" value="SEO21836.1"/>
    <property type="molecule type" value="Genomic_DNA"/>
</dbReference>
<proteinExistence type="predicted"/>
<dbReference type="InterPro" id="IPR009056">
    <property type="entry name" value="Cyt_c-like_dom"/>
</dbReference>
<dbReference type="GO" id="GO:0046872">
    <property type="term" value="F:metal ion binding"/>
    <property type="evidence" value="ECO:0007669"/>
    <property type="project" value="UniProtKB-KW"/>
</dbReference>
<keyword evidence="9" id="KW-1185">Reference proteome</keyword>
<gene>
    <name evidence="8" type="ORF">SAMN04489859_10478</name>
</gene>
<dbReference type="InterPro" id="IPR002327">
    <property type="entry name" value="Cyt_c_1A/1B"/>
</dbReference>
<name>A0A1H8MX65_9RHOB</name>
<dbReference type="STRING" id="34002.SAMN04489859_10478"/>
<dbReference type="AlphaFoldDB" id="A0A1H8MX65"/>
<dbReference type="PRINTS" id="PR00604">
    <property type="entry name" value="CYTCHRMECIAB"/>
</dbReference>
<keyword evidence="5 6" id="KW-0408">Iron</keyword>
<evidence type="ECO:0000313" key="9">
    <source>
        <dbReference type="Proteomes" id="UP000199054"/>
    </source>
</evidence>
<evidence type="ECO:0000256" key="1">
    <source>
        <dbReference type="ARBA" id="ARBA00022448"/>
    </source>
</evidence>
<keyword evidence="4" id="KW-0249">Electron transport</keyword>
<dbReference type="GO" id="GO:0009055">
    <property type="term" value="F:electron transfer activity"/>
    <property type="evidence" value="ECO:0007669"/>
    <property type="project" value="InterPro"/>
</dbReference>
<dbReference type="Proteomes" id="UP000199054">
    <property type="component" value="Unassembled WGS sequence"/>
</dbReference>